<dbReference type="PANTHER" id="PTHR30325:SF0">
    <property type="entry name" value="INNER MEMBRANE ABC TRANSPORTER PERMEASE PROTEIN YEJE"/>
    <property type="match status" value="1"/>
</dbReference>
<dbReference type="RefSeq" id="WP_334250585.1">
    <property type="nucleotide sequence ID" value="NZ_JBAKBE010000003.1"/>
</dbReference>
<name>A0ABU7ZL63_9HYPH</name>
<dbReference type="PROSITE" id="PS50928">
    <property type="entry name" value="ABC_TM1"/>
    <property type="match status" value="1"/>
</dbReference>
<dbReference type="SUPFAM" id="SSF161098">
    <property type="entry name" value="MetI-like"/>
    <property type="match status" value="1"/>
</dbReference>
<comment type="subcellular location">
    <subcellularLocation>
        <location evidence="1 5">Cell membrane</location>
        <topology evidence="1 5">Multi-pass membrane protein</topology>
    </subcellularLocation>
</comment>
<evidence type="ECO:0000256" key="2">
    <source>
        <dbReference type="ARBA" id="ARBA00022692"/>
    </source>
</evidence>
<dbReference type="EMBL" id="JBAKBE010000003">
    <property type="protein sequence ID" value="MEH0095763.1"/>
    <property type="molecule type" value="Genomic_DNA"/>
</dbReference>
<organism evidence="7 8">
    <name type="scientific">Pannonibacter anstelovis</name>
    <dbReference type="NCBI Taxonomy" id="3121537"/>
    <lineage>
        <taxon>Bacteria</taxon>
        <taxon>Pseudomonadati</taxon>
        <taxon>Pseudomonadota</taxon>
        <taxon>Alphaproteobacteria</taxon>
        <taxon>Hyphomicrobiales</taxon>
        <taxon>Stappiaceae</taxon>
        <taxon>Pannonibacter</taxon>
    </lineage>
</organism>
<dbReference type="Pfam" id="PF00528">
    <property type="entry name" value="BPD_transp_1"/>
    <property type="match status" value="1"/>
</dbReference>
<evidence type="ECO:0000259" key="6">
    <source>
        <dbReference type="PROSITE" id="PS50928"/>
    </source>
</evidence>
<evidence type="ECO:0000256" key="4">
    <source>
        <dbReference type="ARBA" id="ARBA00023136"/>
    </source>
</evidence>
<evidence type="ECO:0000313" key="8">
    <source>
        <dbReference type="Proteomes" id="UP001380822"/>
    </source>
</evidence>
<feature type="transmembrane region" description="Helical" evidence="5">
    <location>
        <begin position="186"/>
        <end position="210"/>
    </location>
</feature>
<evidence type="ECO:0000256" key="3">
    <source>
        <dbReference type="ARBA" id="ARBA00022989"/>
    </source>
</evidence>
<evidence type="ECO:0000313" key="7">
    <source>
        <dbReference type="EMBL" id="MEH0095763.1"/>
    </source>
</evidence>
<evidence type="ECO:0000256" key="5">
    <source>
        <dbReference type="RuleBase" id="RU363032"/>
    </source>
</evidence>
<protein>
    <submittedName>
        <fullName evidence="7">ABC transporter permease</fullName>
    </submittedName>
</protein>
<feature type="domain" description="ABC transmembrane type-1" evidence="6">
    <location>
        <begin position="182"/>
        <end position="369"/>
    </location>
</feature>
<keyword evidence="8" id="KW-1185">Reference proteome</keyword>
<feature type="transmembrane region" description="Helical" evidence="5">
    <location>
        <begin position="230"/>
        <end position="263"/>
    </location>
</feature>
<dbReference type="InterPro" id="IPR000515">
    <property type="entry name" value="MetI-like"/>
</dbReference>
<sequence length="384" mass="42635">MDSTSTAPASSVAAPAPRGRFSLSPINRRRLANFRANRRGYWSLWIFLVLFGLSLIAEVLVNDKPVLVSYKGELLAPVLVDYPEEKFGGFLAVTDYRDPFIQDEINANGWMIWPPVRYSYRTVNRDIPVPAPAPPSWMMDKEQRCARYPLGAEDPGCTMGNWNWLGTDDQGRDILARLVYGFRISVIFGLVLTIASSGIGIGAGAVQGFYGGWVDLLFQRFIEIWSAIPTLYLILIISSVLIPGFWTLFFILLAFSWVSLVGVVRAEFLRGRNFEYIAAARALGVSNRTIMWRHLLPNAMVATLTFMPFILNGSISTLTALDFLGFGLPPGSASLGEMLAQGKNNLQAPWIAITGFFVISLMLSLLIFIGEAVRDAFDPRKSFV</sequence>
<feature type="transmembrane region" description="Helical" evidence="5">
    <location>
        <begin position="348"/>
        <end position="373"/>
    </location>
</feature>
<keyword evidence="2 5" id="KW-0812">Transmembrane</keyword>
<comment type="caution">
    <text evidence="7">The sequence shown here is derived from an EMBL/GenBank/DDBJ whole genome shotgun (WGS) entry which is preliminary data.</text>
</comment>
<keyword evidence="3 5" id="KW-1133">Transmembrane helix</keyword>
<comment type="similarity">
    <text evidence="5">Belongs to the binding-protein-dependent transport system permease family.</text>
</comment>
<feature type="transmembrane region" description="Helical" evidence="5">
    <location>
        <begin position="301"/>
        <end position="328"/>
    </location>
</feature>
<dbReference type="PANTHER" id="PTHR30325">
    <property type="entry name" value="MEMBRANE COMPONENT OF ABC TRANSPORTER"/>
    <property type="match status" value="1"/>
</dbReference>
<evidence type="ECO:0000256" key="1">
    <source>
        <dbReference type="ARBA" id="ARBA00004651"/>
    </source>
</evidence>
<dbReference type="Gene3D" id="1.10.3720.10">
    <property type="entry name" value="MetI-like"/>
    <property type="match status" value="1"/>
</dbReference>
<dbReference type="CDD" id="cd06261">
    <property type="entry name" value="TM_PBP2"/>
    <property type="match status" value="1"/>
</dbReference>
<dbReference type="InterPro" id="IPR035906">
    <property type="entry name" value="MetI-like_sf"/>
</dbReference>
<feature type="transmembrane region" description="Helical" evidence="5">
    <location>
        <begin position="41"/>
        <end position="61"/>
    </location>
</feature>
<keyword evidence="5" id="KW-0813">Transport</keyword>
<proteinExistence type="inferred from homology"/>
<dbReference type="Proteomes" id="UP001380822">
    <property type="component" value="Unassembled WGS sequence"/>
</dbReference>
<gene>
    <name evidence="7" type="ORF">V6L76_05850</name>
</gene>
<keyword evidence="4 5" id="KW-0472">Membrane</keyword>
<accession>A0ABU7ZL63</accession>
<reference evidence="7 8" key="1">
    <citation type="submission" date="2024-02" db="EMBL/GenBank/DDBJ databases">
        <title>A new putative Pannonibacter species isolated from two cases of bloodstream infections in paediatric patients.</title>
        <authorList>
            <person name="Castellana S."/>
            <person name="De Laurentiis V."/>
            <person name="Grassi M."/>
            <person name="De Leonardis F."/>
            <person name="Mosca A."/>
            <person name="De Carlo C."/>
            <person name="Sparapano E."/>
            <person name="Ronga L."/>
            <person name="Santacroce L."/>
            <person name="Chironna M."/>
            <person name="De Robertis A."/>
            <person name="Bianco A."/>
            <person name="Del Sambro L."/>
            <person name="Capozzi L."/>
            <person name="Parisi A."/>
        </authorList>
    </citation>
    <scope>NUCLEOTIDE SEQUENCE [LARGE SCALE GENOMIC DNA]</scope>
    <source>
        <strain evidence="7 8">Pt2</strain>
    </source>
</reference>